<dbReference type="Pfam" id="PF25191">
    <property type="entry name" value="DUF7832"/>
    <property type="match status" value="1"/>
</dbReference>
<accession>A0A6N3HY60</accession>
<dbReference type="InterPro" id="IPR019734">
    <property type="entry name" value="TPR_rpt"/>
</dbReference>
<evidence type="ECO:0000256" key="2">
    <source>
        <dbReference type="SAM" id="MobiDB-lite"/>
    </source>
</evidence>
<feature type="compositionally biased region" description="Acidic residues" evidence="2">
    <location>
        <begin position="1582"/>
        <end position="1595"/>
    </location>
</feature>
<evidence type="ECO:0000256" key="1">
    <source>
        <dbReference type="PROSITE-ProRule" id="PRU00339"/>
    </source>
</evidence>
<dbReference type="InterPro" id="IPR011990">
    <property type="entry name" value="TPR-like_helical_dom_sf"/>
</dbReference>
<dbReference type="Pfam" id="PF14568">
    <property type="entry name" value="SUKH_6"/>
    <property type="match status" value="1"/>
</dbReference>
<dbReference type="SMART" id="SM00860">
    <property type="entry name" value="SMI1_KNR4"/>
    <property type="match status" value="1"/>
</dbReference>
<sequence length="2232" mass="256367">MGAWGIKALERDEGLDVLDILKNEYVPEHPVMDLGEMIELMKEEVMLGSDFSQIDFLFDNTAMALAELYFQWKDNSKLDYDHEEAIWDKVTGFTASKEALAFLLRQLTDIKNEVPDEDGIREIVDLWKNEDSGEIAPAWLEHLNQLIDRLDSEQEARQMYIKKYWGNFIGGSDDSLNLVAFLEDQKKEEIPLSEIFAKIGLDKQNWDFRQTVEYLEFTHSDGVEMDFHFAIDVVTDLAAILLECSVSGSVNLQDLDEYNTPARRIRITVTPEEHDAMNKALADFAQNPLEYDLSEMMDNEEIQEMARDVEALRKELYEAAGRNRDYHVKAEDVKSLLPDWKGADGCIATNRITVEGRKVGYCYREEPDGGWDSGWRFTAGDESDEYMDDPNNAGIYKLNTICNDDPDIIPLLNTPAPCAFERDENGVFQQIKDWKPDEDEEDPDMDILKQCQKWHEEDKHQKIVDALEAISAEERTPEMDMELARAYNNLADSSEPEGRKLLHQALELMQSHEEELGDTYSWNFRMGYAYYYLDQEGRALRHFEKALELHPGDDPKLNTRQDMEELIDSCKKGISLPQFWECFRERTENWWETFAEMEAELRQMMDEDKDHTRGAEIVAQMEETLNLVFDEISFEMGFNGEKHELILTPEGDKVKLFELVYFQKHAPKEVLEHWNILVGRQPLQNIGLRTEDGWDISGEDVQIWLEEQGENSFAISAYCEKLLPMLREAEGRVWWMLTTLTDQILGEIPHMRYIDSFDVLEEPKAEPSFLLSQLPDKLREQGLELSTDPEAYLESYLGYEMKPNEDPNADWRLDVMAGSTCCVPLINGYLNADNDFMDDLHADGAVAGFFCYPLDTLREEEGSEKIFDFRDKLEELFTTVDGSEMLALIGGATGLYCGYVDFIAWDIREALNMAKEFFEGTDIPWAIFHTFRREAGSVPLKQQDDGTETENQDDELDETLTGMDYIPYTQQDAEAFFAQLEQWNDEDEYTRCIQALNAIPEDWRNYRTAYALARALENYAIIGDHDEGTLKFKRDKALQRAIEVLESVREEGQDKAEWNMRMAYGYQYLYGQEEKAIPYAQRWAELDPEDENAPAVIRECKAEIRKRQRSRKKKAKFVPGDTPFEGFDLTNFWDDNWYALKEYVSDPPSDELIASVEEELGYKLPAAYIWLMKQHNGGIPVNTCYPCDEPTCWSDDHVAITGIFGIGREKSCSLCGELGSQFMIAEWEYPAIGVAICDCPSAGHDMIFLDYRACGPQGEPAVVHVDQENDYKITHLADSFEEFIRGLEHESLYDPDEDAEDLEDDADEEETDHKGSFAGSVLLSKAEWDKEQLIRDLREEWGIVDEEPDEGDEDVENSDDAVVMRVGNMMLIVTLFHGHIPDNEAEINAENNYMWPEAVEVAKAHKAHIMVAVLGEEEKLLERGKLFTKAMAVCCKQKYATGVYTSGVVFEPRFYEGLADMLKKDELPIFNWVWFGLYRSEGGLNGYTYGMDVFGKEEMEVLNTDAEPEELRDFLASLASYVLACDVTLQDGETIGFSADDKHTITRSPGVSLPEEQMTLKIGYEPIKGDPEDDSCDHSDNDDTQDEEEFSNPEVYTEEEMEAVEGHIEQYFGKFENVFHELVSPDIHVDICVVPPSEERDYCTLVTMGMGAHRMNVPEELAEYKLERAELAIALPADWKLDQESMKDEKWYWPIRLLKSLARLPIASDTWLGFGHTMDNEEDFAKDTKLCAAILTGPQDTEDGSEVCILPSGEEVNFYQVIPLYRDELEYKLAHDADALLGKMNGISFVVEPDRQDAITRGTLSNDNFDGEMDDASYHLESIEEKELPIDPINAYNHMAIYLRWCMEHDLMGEDFLKEHGEVVKQVKADPASVDLRAFIQDELDGCLFSVLFNQQGRAFAGYYYGEGDSPYYPADIDDNALRFFGPERYHSNEFQQEAYLFIPFDEDYYQAMAEVIGERFENWQGQDFDEDTLEPSEVAQAIMEYLDCECTYFPSMADDDPIMSAYSYAQRLGVREGFVPVLIKADDETLLECLVMNADPEHNADFYEFDLKTVEEYRKKMLSAPIKDGKAVLEELTGQRKEEAEDDDMDWEAEVLGEMEGGYDNDRFSCYWDSDSHMTYPLILAKIPVKNPWEIFAYLPFGNWNECPDTPNLMAVAKYWFEQHGAIPAAMSHDELEFLLPAPVSQEQAMEVATEQYGFCPDIVDQEQDDPTVGNLADVLRQSTVWYLWWD</sequence>
<dbReference type="Gene3D" id="3.40.1580.10">
    <property type="entry name" value="SMI1/KNR4-like"/>
    <property type="match status" value="1"/>
</dbReference>
<gene>
    <name evidence="4" type="ORF">CSLFYP84_04538</name>
</gene>
<dbReference type="SUPFAM" id="SSF48452">
    <property type="entry name" value="TPR-like"/>
    <property type="match status" value="1"/>
</dbReference>
<name>A0A6N3HY60_CLOSY</name>
<feature type="domain" description="Knr4/Smi1-like" evidence="3">
    <location>
        <begin position="1147"/>
        <end position="1286"/>
    </location>
</feature>
<dbReference type="InterPro" id="IPR018958">
    <property type="entry name" value="Knr4/Smi1-like_dom"/>
</dbReference>
<dbReference type="EMBL" id="CACRUA010000081">
    <property type="protein sequence ID" value="VYU82044.1"/>
    <property type="molecule type" value="Genomic_DNA"/>
</dbReference>
<dbReference type="PROSITE" id="PS50005">
    <property type="entry name" value="TPR"/>
    <property type="match status" value="1"/>
</dbReference>
<feature type="region of interest" description="Disordered" evidence="2">
    <location>
        <begin position="1565"/>
        <end position="1595"/>
    </location>
</feature>
<dbReference type="Pfam" id="PF15583">
    <property type="entry name" value="Imm68"/>
    <property type="match status" value="1"/>
</dbReference>
<dbReference type="PANTHER" id="PTHR38743">
    <property type="entry name" value="SIMILAR TO GLYOXYLASE I FAMILY PROTEIN"/>
    <property type="match status" value="1"/>
</dbReference>
<dbReference type="InterPro" id="IPR025349">
    <property type="entry name" value="DUF4253"/>
</dbReference>
<dbReference type="InterPro" id="IPR037181">
    <property type="entry name" value="SUFU_N"/>
</dbReference>
<dbReference type="Pfam" id="PF05076">
    <property type="entry name" value="SUFU"/>
    <property type="match status" value="1"/>
</dbReference>
<dbReference type="Pfam" id="PF09951">
    <property type="entry name" value="Imm33"/>
    <property type="match status" value="1"/>
</dbReference>
<dbReference type="InterPro" id="IPR025357">
    <property type="entry name" value="DUF4261"/>
</dbReference>
<feature type="region of interest" description="Disordered" evidence="2">
    <location>
        <begin position="1292"/>
        <end position="1314"/>
    </location>
</feature>
<dbReference type="SUPFAM" id="SSF103359">
    <property type="entry name" value="Suppressor of Fused, N-terminal domain"/>
    <property type="match status" value="1"/>
</dbReference>
<dbReference type="Pfam" id="PF14062">
    <property type="entry name" value="DUF4253"/>
    <property type="match status" value="1"/>
</dbReference>
<feature type="repeat" description="TPR" evidence="1">
    <location>
        <begin position="520"/>
        <end position="553"/>
    </location>
</feature>
<dbReference type="SUPFAM" id="SSF160631">
    <property type="entry name" value="SMI1/KNR4-like"/>
    <property type="match status" value="1"/>
</dbReference>
<dbReference type="InterPro" id="IPR020941">
    <property type="entry name" value="SUFU-like_domain"/>
</dbReference>
<evidence type="ECO:0000259" key="3">
    <source>
        <dbReference type="SMART" id="SM00860"/>
    </source>
</evidence>
<feature type="compositionally biased region" description="Acidic residues" evidence="2">
    <location>
        <begin position="1293"/>
        <end position="1310"/>
    </location>
</feature>
<dbReference type="RefSeq" id="WP_156685038.1">
    <property type="nucleotide sequence ID" value="NZ_CACRUA010000081.1"/>
</dbReference>
<dbReference type="InterPro" id="IPR028276">
    <property type="entry name" value="Imm68"/>
</dbReference>
<dbReference type="InterPro" id="IPR018689">
    <property type="entry name" value="Imm33_dom"/>
</dbReference>
<proteinExistence type="predicted"/>
<keyword evidence="1" id="KW-0802">TPR repeat</keyword>
<protein>
    <submittedName>
        <fullName evidence="4">Suppressor of fused protein (SUFU)</fullName>
    </submittedName>
</protein>
<dbReference type="Gene3D" id="1.25.40.10">
    <property type="entry name" value="Tetratricopeptide repeat domain"/>
    <property type="match status" value="2"/>
</dbReference>
<reference evidence="4" key="1">
    <citation type="submission" date="2019-11" db="EMBL/GenBank/DDBJ databases">
        <authorList>
            <person name="Feng L."/>
        </authorList>
    </citation>
    <scope>NUCLEOTIDE SEQUENCE</scope>
    <source>
        <strain evidence="4">CsymbiosumLFYP84</strain>
    </source>
</reference>
<dbReference type="PANTHER" id="PTHR38743:SF2">
    <property type="entry name" value="DUF2185 DOMAIN-CONTAINING PROTEIN"/>
    <property type="match status" value="1"/>
</dbReference>
<dbReference type="InterPro" id="IPR057154">
    <property type="entry name" value="DUF7832"/>
</dbReference>
<dbReference type="Pfam" id="PF14080">
    <property type="entry name" value="DUF4261"/>
    <property type="match status" value="1"/>
</dbReference>
<organism evidence="4">
    <name type="scientific">Clostridium symbiosum</name>
    <name type="common">Bacteroides symbiosus</name>
    <dbReference type="NCBI Taxonomy" id="1512"/>
    <lineage>
        <taxon>Bacteria</taxon>
        <taxon>Bacillati</taxon>
        <taxon>Bacillota</taxon>
        <taxon>Clostridia</taxon>
        <taxon>Lachnospirales</taxon>
        <taxon>Lachnospiraceae</taxon>
        <taxon>Otoolea</taxon>
    </lineage>
</organism>
<evidence type="ECO:0000313" key="4">
    <source>
        <dbReference type="EMBL" id="VYU82044.1"/>
    </source>
</evidence>
<dbReference type="InterPro" id="IPR037883">
    <property type="entry name" value="Knr4/Smi1-like_sf"/>
</dbReference>